<evidence type="ECO:0000313" key="3">
    <source>
        <dbReference type="EMBL" id="EFZ37138.1"/>
    </source>
</evidence>
<evidence type="ECO:0000256" key="2">
    <source>
        <dbReference type="RuleBase" id="RU362097"/>
    </source>
</evidence>
<accession>E7RPU5</accession>
<evidence type="ECO:0000256" key="1">
    <source>
        <dbReference type="ARBA" id="ARBA00007613"/>
    </source>
</evidence>
<dbReference type="eggNOG" id="COG1538">
    <property type="taxonomic scope" value="Bacteria"/>
</dbReference>
<dbReference type="AlphaFoldDB" id="E7RPU5"/>
<keyword evidence="2 3" id="KW-0449">Lipoprotein</keyword>
<dbReference type="Gene3D" id="1.20.1600.10">
    <property type="entry name" value="Outer membrane efflux proteins (OEP)"/>
    <property type="match status" value="1"/>
</dbReference>
<dbReference type="EMBL" id="AEPE02000004">
    <property type="protein sequence ID" value="EFZ37138.1"/>
    <property type="molecule type" value="Genomic_DNA"/>
</dbReference>
<dbReference type="InterPro" id="IPR010131">
    <property type="entry name" value="MdtP/NodT-like"/>
</dbReference>
<comment type="subcellular location">
    <subcellularLocation>
        <location evidence="2">Cell membrane</location>
        <topology evidence="2">Lipid-anchor</topology>
    </subcellularLocation>
</comment>
<keyword evidence="2" id="KW-0564">Palmitate</keyword>
<protein>
    <submittedName>
        <fullName evidence="3">Efflux transporter, outer membrane factor lipoprotein, NodT family</fullName>
    </submittedName>
</protein>
<dbReference type="Pfam" id="PF02321">
    <property type="entry name" value="OEP"/>
    <property type="match status" value="2"/>
</dbReference>
<keyword evidence="2" id="KW-1134">Transmembrane beta strand</keyword>
<keyword evidence="4" id="KW-1185">Reference proteome</keyword>
<dbReference type="PANTHER" id="PTHR30203:SF33">
    <property type="entry name" value="BLR4455 PROTEIN"/>
    <property type="match status" value="1"/>
</dbReference>
<dbReference type="GO" id="GO:0015562">
    <property type="term" value="F:efflux transmembrane transporter activity"/>
    <property type="evidence" value="ECO:0007669"/>
    <property type="project" value="InterPro"/>
</dbReference>
<gene>
    <name evidence="3" type="ORF">HMPREF0663_11196</name>
</gene>
<dbReference type="InterPro" id="IPR003423">
    <property type="entry name" value="OMP_efflux"/>
</dbReference>
<sequence length="477" mass="51945">MPTASSFNVKKKNKMKKLNIIIAGLAALVLTGCKSLYGKYERPEVQTSGLVRDAMSAADTLAVGDTASFGNLPWRSVFTDPQLQVLIERGLNHNTNLLNAALNVQIAEAQLKSAKLAFLPSFSFSPQGTIASWDGNKATKTYSLPINASWSVDLFGNLLSQKRAAQITLLHSRDYQVAVQTNLIANMANMYYTLLMLDRQLELVSDMEILTKDTWEIMKVQKEAVRGVRSTAVQAAESNYYSVLTRKADLNRQVRETENALSLLVGQQVQAIPRGKLESQSLPTNLSTGVGVQLLNNRADVHAAEMSLAQCFYNVETARSRFYPALNLSASGAFTNSAGGMITNPGKWLLSAVGSLTQPIFQNGKLIAGLKVAKAQYEQAYNTWQNSILTAGSEVSNALVLYNTSDEKSKIEAKQIEVLKQNVEDTKALMASAGSTYLEVISAQQSLLNTELSKVSDDFSKMQAVVNLYYALGGGAK</sequence>
<dbReference type="Gene3D" id="2.20.200.10">
    <property type="entry name" value="Outer membrane efflux proteins (OEP)"/>
    <property type="match status" value="1"/>
</dbReference>
<dbReference type="HOGENOM" id="CLU_012817_13_3_10"/>
<keyword evidence="2" id="KW-0812">Transmembrane</keyword>
<comment type="similarity">
    <text evidence="1 2">Belongs to the outer membrane factor (OMF) (TC 1.B.17) family.</text>
</comment>
<dbReference type="PANTHER" id="PTHR30203">
    <property type="entry name" value="OUTER MEMBRANE CATION EFFLUX PROTEIN"/>
    <property type="match status" value="1"/>
</dbReference>
<proteinExistence type="inferred from homology"/>
<keyword evidence="2" id="KW-0472">Membrane</keyword>
<reference evidence="3" key="1">
    <citation type="submission" date="2011-01" db="EMBL/GenBank/DDBJ databases">
        <authorList>
            <person name="Muzny D."/>
            <person name="Qin X."/>
            <person name="Buhay C."/>
            <person name="Dugan-Rocha S."/>
            <person name="Ding Y."/>
            <person name="Chen G."/>
            <person name="Hawes A."/>
            <person name="Holder M."/>
            <person name="Jhangiani S."/>
            <person name="Johnson A."/>
            <person name="Khan Z."/>
            <person name="Li Z."/>
            <person name="Liu W."/>
            <person name="Liu X."/>
            <person name="Perez L."/>
            <person name="Shen H."/>
            <person name="Wang Q."/>
            <person name="Watt J."/>
            <person name="Xi L."/>
            <person name="Xin Y."/>
            <person name="Zhou J."/>
            <person name="Deng J."/>
            <person name="Jiang H."/>
            <person name="Liu Y."/>
            <person name="Qu J."/>
            <person name="Song X.-Z."/>
            <person name="Zhang L."/>
            <person name="Villasana D."/>
            <person name="Johnson A."/>
            <person name="Liu J."/>
            <person name="Liyanage D."/>
            <person name="Lorensuhewa L."/>
            <person name="Robinson T."/>
            <person name="Song A."/>
            <person name="Song B.-B."/>
            <person name="Dinh H."/>
            <person name="Thornton R."/>
            <person name="Coyle M."/>
            <person name="Francisco L."/>
            <person name="Jackson L."/>
            <person name="Javaid M."/>
            <person name="Korchina V."/>
            <person name="Kovar C."/>
            <person name="Mata R."/>
            <person name="Mathew T."/>
            <person name="Ngo R."/>
            <person name="Nguyen L."/>
            <person name="Nguyen N."/>
            <person name="Okwuonu G."/>
            <person name="Ongeri F."/>
            <person name="Pham C."/>
            <person name="Simmons D."/>
            <person name="Wilczek-Boney K."/>
            <person name="Hale W."/>
            <person name="Jakkamsetti A."/>
            <person name="Pham P."/>
            <person name="Ruth R."/>
            <person name="San Lucas F."/>
            <person name="Warren J."/>
            <person name="Zhang J."/>
            <person name="Zhao Z."/>
            <person name="Zhou C."/>
            <person name="Zhu D."/>
            <person name="Lee S."/>
            <person name="Bess C."/>
            <person name="Blankenburg K."/>
            <person name="Forbes L."/>
            <person name="Fu Q."/>
            <person name="Gubbala S."/>
            <person name="Hirani K."/>
            <person name="Jayaseelan J.C."/>
            <person name="Lara F."/>
            <person name="Munidasa M."/>
            <person name="Palculict T."/>
            <person name="Patil S."/>
            <person name="Pu L.-L."/>
            <person name="Saada N."/>
            <person name="Tang L."/>
            <person name="Weissenberger G."/>
            <person name="Zhu Y."/>
            <person name="Hemphill L."/>
            <person name="Shang Y."/>
            <person name="Youmans B."/>
            <person name="Ayvaz T."/>
            <person name="Ross M."/>
            <person name="Santibanez J."/>
            <person name="Aqrawi P."/>
            <person name="Gross S."/>
            <person name="Joshi V."/>
            <person name="Fowler G."/>
            <person name="Nazareth L."/>
            <person name="Reid J."/>
            <person name="Worley K."/>
            <person name="Petrosino J."/>
            <person name="Highlander S."/>
            <person name="Gibbs R."/>
        </authorList>
    </citation>
    <scope>NUCLEOTIDE SEQUENCE [LARGE SCALE GENOMIC DNA]</scope>
    <source>
        <strain evidence="3">ATCC 33269</strain>
    </source>
</reference>
<dbReference type="NCBIfam" id="TIGR01845">
    <property type="entry name" value="outer_NodT"/>
    <property type="match status" value="1"/>
</dbReference>
<organism evidence="3 4">
    <name type="scientific">Hoylesella oralis ATCC 33269</name>
    <dbReference type="NCBI Taxonomy" id="873533"/>
    <lineage>
        <taxon>Bacteria</taxon>
        <taxon>Pseudomonadati</taxon>
        <taxon>Bacteroidota</taxon>
        <taxon>Bacteroidia</taxon>
        <taxon>Bacteroidales</taxon>
        <taxon>Prevotellaceae</taxon>
        <taxon>Hoylesella</taxon>
    </lineage>
</organism>
<dbReference type="GO" id="GO:0005886">
    <property type="term" value="C:plasma membrane"/>
    <property type="evidence" value="ECO:0007669"/>
    <property type="project" value="UniProtKB-SubCell"/>
</dbReference>
<comment type="caution">
    <text evidence="3">The sequence shown here is derived from an EMBL/GenBank/DDBJ whole genome shotgun (WGS) entry which is preliminary data.</text>
</comment>
<evidence type="ECO:0000313" key="4">
    <source>
        <dbReference type="Proteomes" id="UP000005580"/>
    </source>
</evidence>
<name>E7RPU5_9BACT</name>
<dbReference type="Proteomes" id="UP000005580">
    <property type="component" value="Unassembled WGS sequence"/>
</dbReference>
<dbReference type="STRING" id="28134.SAMN05444288_1678"/>
<dbReference type="SUPFAM" id="SSF56954">
    <property type="entry name" value="Outer membrane efflux proteins (OEP)"/>
    <property type="match status" value="1"/>
</dbReference>